<evidence type="ECO:0000256" key="2">
    <source>
        <dbReference type="ARBA" id="ARBA00022723"/>
    </source>
</evidence>
<evidence type="ECO:0000313" key="7">
    <source>
        <dbReference type="Proteomes" id="UP000288215"/>
    </source>
</evidence>
<evidence type="ECO:0000259" key="5">
    <source>
        <dbReference type="PROSITE" id="PS51379"/>
    </source>
</evidence>
<dbReference type="Pfam" id="PF04015">
    <property type="entry name" value="DUF362"/>
    <property type="match status" value="1"/>
</dbReference>
<organism evidence="6 7">
    <name type="scientific">Methanosuratincola subterraneus</name>
    <dbReference type="NCBI Taxonomy" id="2593994"/>
    <lineage>
        <taxon>Archaea</taxon>
        <taxon>Thermoproteota</taxon>
        <taxon>Methanosuratincolia</taxon>
        <taxon>Candidatus Methanomethylicales</taxon>
        <taxon>Candidatus Methanomethylicaceae</taxon>
        <taxon>Candidatus Methanosuratincola (ex Vanwonterghem et al. 2016)</taxon>
    </lineage>
</organism>
<dbReference type="Pfam" id="PF13237">
    <property type="entry name" value="Fer4_10"/>
    <property type="match status" value="1"/>
</dbReference>
<evidence type="ECO:0000256" key="1">
    <source>
        <dbReference type="ARBA" id="ARBA00022485"/>
    </source>
</evidence>
<feature type="domain" description="4Fe-4S ferredoxin-type" evidence="5">
    <location>
        <begin position="302"/>
        <end position="331"/>
    </location>
</feature>
<dbReference type="AlphaFoldDB" id="A0A3S3VBW4"/>
<evidence type="ECO:0000256" key="4">
    <source>
        <dbReference type="ARBA" id="ARBA00023014"/>
    </source>
</evidence>
<evidence type="ECO:0000256" key="3">
    <source>
        <dbReference type="ARBA" id="ARBA00023004"/>
    </source>
</evidence>
<protein>
    <recommendedName>
        <fullName evidence="5">4Fe-4S ferredoxin-type domain-containing protein</fullName>
    </recommendedName>
</protein>
<keyword evidence="3" id="KW-0408">Iron</keyword>
<dbReference type="InterPro" id="IPR017900">
    <property type="entry name" value="4Fe4S_Fe_S_CS"/>
</dbReference>
<dbReference type="InterPro" id="IPR050157">
    <property type="entry name" value="PSI_iron-sulfur_center"/>
</dbReference>
<gene>
    <name evidence="6" type="ORF">Metus_1074</name>
</gene>
<comment type="caution">
    <text evidence="6">The sequence shown here is derived from an EMBL/GenBank/DDBJ whole genome shotgun (WGS) entry which is preliminary data.</text>
</comment>
<dbReference type="PROSITE" id="PS00198">
    <property type="entry name" value="4FE4S_FER_1"/>
    <property type="match status" value="2"/>
</dbReference>
<dbReference type="EMBL" id="RXGA01000003">
    <property type="protein sequence ID" value="RWX73100.1"/>
    <property type="molecule type" value="Genomic_DNA"/>
</dbReference>
<name>A0A3S3VBW4_METS7</name>
<proteinExistence type="predicted"/>
<dbReference type="PANTHER" id="PTHR24960">
    <property type="entry name" value="PHOTOSYSTEM I IRON-SULFUR CENTER-RELATED"/>
    <property type="match status" value="1"/>
</dbReference>
<dbReference type="Gene3D" id="3.30.70.20">
    <property type="match status" value="1"/>
</dbReference>
<sequence>MRYQVAVVDFSGNYLSAVRGALDSLGWAPEVGSSYLIKPNMLNSKTAEEGVTTDPGIVSALIGLLRERGCRACVGDSPGNAYPGKSRAVFEGTGMMKAILEAGGEFLDFEGQPPEVIQIKGELVDSIPFSKHVLEHSIINAPKLKTHVQTVMTGAVKNLSFGCIQGASKSKLHTIGNTPEKMAKAIIDVYSYIRDRVSLNLMDAIVCMDGNGPSFGRSQRISKILASRDALALDMVAFRMAGIDPLCVPYVREGARRGIGPSSEDEIDLVGGPLPNYEFKMPSTFLRGLSLRLGSVVKRLVPRIYFDKKRCVKCGECAGICPEGAIEMAEYPEVDDSKCIRCYACYEVCEYNAVKIKQKSLPL</sequence>
<evidence type="ECO:0000313" key="6">
    <source>
        <dbReference type="EMBL" id="RWX73100.1"/>
    </source>
</evidence>
<dbReference type="PROSITE" id="PS51379">
    <property type="entry name" value="4FE4S_FER_2"/>
    <property type="match status" value="2"/>
</dbReference>
<dbReference type="GO" id="GO:0051539">
    <property type="term" value="F:4 iron, 4 sulfur cluster binding"/>
    <property type="evidence" value="ECO:0007669"/>
    <property type="project" value="UniProtKB-KW"/>
</dbReference>
<dbReference type="Proteomes" id="UP000288215">
    <property type="component" value="Unassembled WGS sequence"/>
</dbReference>
<dbReference type="InterPro" id="IPR007160">
    <property type="entry name" value="DUF362"/>
</dbReference>
<dbReference type="SUPFAM" id="SSF54862">
    <property type="entry name" value="4Fe-4S ferredoxins"/>
    <property type="match status" value="1"/>
</dbReference>
<keyword evidence="1" id="KW-0004">4Fe-4S</keyword>
<accession>A0A3S3VBW4</accession>
<dbReference type="GO" id="GO:0046872">
    <property type="term" value="F:metal ion binding"/>
    <property type="evidence" value="ECO:0007669"/>
    <property type="project" value="UniProtKB-KW"/>
</dbReference>
<dbReference type="PANTHER" id="PTHR24960:SF79">
    <property type="entry name" value="PHOTOSYSTEM I IRON-SULFUR CENTER"/>
    <property type="match status" value="1"/>
</dbReference>
<dbReference type="InterPro" id="IPR017896">
    <property type="entry name" value="4Fe4S_Fe-S-bd"/>
</dbReference>
<reference evidence="6 7" key="1">
    <citation type="submission" date="2018-12" db="EMBL/GenBank/DDBJ databases">
        <title>The complete genome of the methanogenic archaea of the candidate phylum Verstraetearchaeota, obtained from the metagenome of underground thermal water.</title>
        <authorList>
            <person name="Kadnikov V.V."/>
            <person name="Mardanov A.V."/>
            <person name="Beletsky A.V."/>
            <person name="Karnachuk O.V."/>
            <person name="Ravin N.V."/>
        </authorList>
    </citation>
    <scope>NUCLEOTIDE SEQUENCE [LARGE SCALE GENOMIC DNA]</scope>
    <source>
        <strain evidence="6">Ch88</strain>
    </source>
</reference>
<feature type="domain" description="4Fe-4S ferredoxin-type" evidence="5">
    <location>
        <begin position="332"/>
        <end position="359"/>
    </location>
</feature>
<keyword evidence="4" id="KW-0411">Iron-sulfur</keyword>
<dbReference type="GO" id="GO:0016491">
    <property type="term" value="F:oxidoreductase activity"/>
    <property type="evidence" value="ECO:0007669"/>
    <property type="project" value="UniProtKB-ARBA"/>
</dbReference>
<keyword evidence="2" id="KW-0479">Metal-binding</keyword>